<dbReference type="Proteomes" id="UP001348369">
    <property type="component" value="Chromosome"/>
</dbReference>
<protein>
    <submittedName>
        <fullName evidence="1">Uncharacterized protein</fullName>
    </submittedName>
</protein>
<dbReference type="EMBL" id="CP109109">
    <property type="protein sequence ID" value="WSB99407.1"/>
    <property type="molecule type" value="Genomic_DNA"/>
</dbReference>
<sequence length="60" mass="5815">MAGALTGPLAEPLTGPLSAVHAQLAVAGSAAERLWLLGGVVLALSGAGVVALAALRGRRD</sequence>
<organism evidence="1 2">
    <name type="scientific">Streptomyces scopuliridis</name>
    <dbReference type="NCBI Taxonomy" id="452529"/>
    <lineage>
        <taxon>Bacteria</taxon>
        <taxon>Bacillati</taxon>
        <taxon>Actinomycetota</taxon>
        <taxon>Actinomycetes</taxon>
        <taxon>Kitasatosporales</taxon>
        <taxon>Streptomycetaceae</taxon>
        <taxon>Streptomyces</taxon>
    </lineage>
</organism>
<gene>
    <name evidence="1" type="ORF">OG835_21930</name>
</gene>
<evidence type="ECO:0000313" key="2">
    <source>
        <dbReference type="Proteomes" id="UP001348369"/>
    </source>
</evidence>
<accession>A0ACD4ZLQ1</accession>
<reference evidence="1" key="1">
    <citation type="submission" date="2022-10" db="EMBL/GenBank/DDBJ databases">
        <title>The complete genomes of actinobacterial strains from the NBC collection.</title>
        <authorList>
            <person name="Joergensen T.S."/>
            <person name="Alvarez Arevalo M."/>
            <person name="Sterndorff E.B."/>
            <person name="Faurdal D."/>
            <person name="Vuksanovic O."/>
            <person name="Mourched A.-S."/>
            <person name="Charusanti P."/>
            <person name="Shaw S."/>
            <person name="Blin K."/>
            <person name="Weber T."/>
        </authorList>
    </citation>
    <scope>NUCLEOTIDE SEQUENCE</scope>
    <source>
        <strain evidence="1">NBC 01771</strain>
    </source>
</reference>
<name>A0ACD4ZLQ1_9ACTN</name>
<keyword evidence="2" id="KW-1185">Reference proteome</keyword>
<evidence type="ECO:0000313" key="1">
    <source>
        <dbReference type="EMBL" id="WSB99407.1"/>
    </source>
</evidence>
<proteinExistence type="predicted"/>